<keyword evidence="14" id="KW-1185">Reference proteome</keyword>
<keyword evidence="8" id="KW-0238">DNA-binding</keyword>
<feature type="compositionally biased region" description="Polar residues" evidence="11">
    <location>
        <begin position="87"/>
        <end position="107"/>
    </location>
</feature>
<protein>
    <recommendedName>
        <fullName evidence="2">DNA-directed DNA polymerase</fullName>
        <ecNumber evidence="2">2.7.7.7</ecNumber>
    </recommendedName>
</protein>
<evidence type="ECO:0000256" key="8">
    <source>
        <dbReference type="ARBA" id="ARBA00023125"/>
    </source>
</evidence>
<dbReference type="AlphaFoldDB" id="A0A8B6FT28"/>
<feature type="compositionally biased region" description="Low complexity" evidence="11">
    <location>
        <begin position="71"/>
        <end position="86"/>
    </location>
</feature>
<dbReference type="Proteomes" id="UP000596742">
    <property type="component" value="Unassembled WGS sequence"/>
</dbReference>
<accession>A0A8B6FT28</accession>
<feature type="domain" description="DNA-directed DNA polymerase family A palm" evidence="12">
    <location>
        <begin position="792"/>
        <end position="1001"/>
    </location>
</feature>
<evidence type="ECO:0000256" key="5">
    <source>
        <dbReference type="ARBA" id="ARBA00022705"/>
    </source>
</evidence>
<dbReference type="InterPro" id="IPR001098">
    <property type="entry name" value="DNA-dir_DNA_pol_A_palm_dom"/>
</dbReference>
<keyword evidence="9" id="KW-0234">DNA repair</keyword>
<dbReference type="FunFam" id="1.10.150.20:FF:000002">
    <property type="entry name" value="DNA polymerase I"/>
    <property type="match status" value="1"/>
</dbReference>
<keyword evidence="7" id="KW-0239">DNA-directed DNA polymerase</keyword>
<evidence type="ECO:0000313" key="13">
    <source>
        <dbReference type="EMBL" id="VDI53249.1"/>
    </source>
</evidence>
<dbReference type="EMBL" id="UYJE01007289">
    <property type="protein sequence ID" value="VDI53249.1"/>
    <property type="molecule type" value="Genomic_DNA"/>
</dbReference>
<evidence type="ECO:0000256" key="7">
    <source>
        <dbReference type="ARBA" id="ARBA00022932"/>
    </source>
</evidence>
<dbReference type="PANTHER" id="PTHR10133:SF27">
    <property type="entry name" value="DNA POLYMERASE NU"/>
    <property type="match status" value="1"/>
</dbReference>
<dbReference type="FunFam" id="1.20.1060.10:FF:000001">
    <property type="entry name" value="DNA polymerase I"/>
    <property type="match status" value="1"/>
</dbReference>
<evidence type="ECO:0000256" key="10">
    <source>
        <dbReference type="ARBA" id="ARBA00049244"/>
    </source>
</evidence>
<dbReference type="SUPFAM" id="SSF56672">
    <property type="entry name" value="DNA/RNA polymerases"/>
    <property type="match status" value="1"/>
</dbReference>
<evidence type="ECO:0000256" key="11">
    <source>
        <dbReference type="SAM" id="MobiDB-lite"/>
    </source>
</evidence>
<dbReference type="GO" id="GO:0003677">
    <property type="term" value="F:DNA binding"/>
    <property type="evidence" value="ECO:0007669"/>
    <property type="project" value="UniProtKB-KW"/>
</dbReference>
<keyword evidence="6" id="KW-0227">DNA damage</keyword>
<feature type="region of interest" description="Disordered" evidence="11">
    <location>
        <begin position="67"/>
        <end position="107"/>
    </location>
</feature>
<gene>
    <name evidence="13" type="ORF">MGAL_10B055614</name>
</gene>
<dbReference type="EC" id="2.7.7.7" evidence="2"/>
<dbReference type="CDD" id="cd08638">
    <property type="entry name" value="DNA_pol_A_theta"/>
    <property type="match status" value="1"/>
</dbReference>
<dbReference type="Gene3D" id="3.30.70.370">
    <property type="match status" value="1"/>
</dbReference>
<evidence type="ECO:0000256" key="6">
    <source>
        <dbReference type="ARBA" id="ARBA00022763"/>
    </source>
</evidence>
<organism evidence="13 14">
    <name type="scientific">Mytilus galloprovincialis</name>
    <name type="common">Mediterranean mussel</name>
    <dbReference type="NCBI Taxonomy" id="29158"/>
    <lineage>
        <taxon>Eukaryota</taxon>
        <taxon>Metazoa</taxon>
        <taxon>Spiralia</taxon>
        <taxon>Lophotrochozoa</taxon>
        <taxon>Mollusca</taxon>
        <taxon>Bivalvia</taxon>
        <taxon>Autobranchia</taxon>
        <taxon>Pteriomorphia</taxon>
        <taxon>Mytilida</taxon>
        <taxon>Mytiloidea</taxon>
        <taxon>Mytilidae</taxon>
        <taxon>Mytilinae</taxon>
        <taxon>Mytilus</taxon>
    </lineage>
</organism>
<dbReference type="PANTHER" id="PTHR10133">
    <property type="entry name" value="DNA POLYMERASE I"/>
    <property type="match status" value="1"/>
</dbReference>
<evidence type="ECO:0000256" key="3">
    <source>
        <dbReference type="ARBA" id="ARBA00022679"/>
    </source>
</evidence>
<dbReference type="InterPro" id="IPR036397">
    <property type="entry name" value="RNaseH_sf"/>
</dbReference>
<keyword evidence="3 13" id="KW-0808">Transferase</keyword>
<dbReference type="PRINTS" id="PR00868">
    <property type="entry name" value="DNAPOLI"/>
</dbReference>
<sequence length="1047" mass="119237">MSVLKPAQPPPVLDKFSHLSLDAQKVMAGIYKQYQQQKDKMSQLDRKSSSQGPSKYYQNLYRIKFGHGPVQNTQSSQNSNATNNANHINGLTNSTNNQNIDDPLQNTQNHHQMTHTWIQKTSTTNACDQGGDRRLEGGQRSFDKYFTKNIKETAVRSPHVISSRETELLISGIENSSYISYDEEGAALSVQRSSQESAPLSLSPVLFPSLETVEKESNDVTPLICGSTADHSFRHSIFIFDDKRDDFAKPKEIKVNDNKVVRNNQQLSDVMEMHGEIIIPPIIDNCPENKHLHERKMSAMIHVEDINSKVQEKTVSAIVHLHIEDKEKERKTAEQTNTMCSISKRLLQHQQIRNELKETKSQSTDMKVSDHTNKRKIPSFFAPYKKQKVSDKITDNEVSQVENSTVVDITCLDTSQRSELLQEVQKSKEILIAVLYDDSTNQLRDNSAKKKSQSMKSKSFEQIASVVIGLTCSNTEKLQLYSMPSKIKNTDSVEWIRLFWDSLFTCSSRKICYGAKELFLILLKNIFNESKVKLGDWTVIDPRVAGWLLDPDYPPSCFEDSLNSVNLEQKKKEVIDCSELLEEDILILGKLMNRLYQKLQSRELWDLFCCVETKLVPLLALMECQQVKIDADKLMMFSNVLKKKLQKLEQKAYDSVGHSFLINSPAQLRQVLFEELKLDTKLPKKNKLAKTSIGHQISTSESVLQQLVDFHPLPGLVLEYRQFQKLKSTYMDGIMSCVQKDYLLTHWDQISAATGRLSSYQPNVQAIPKTSITVTNYKDNFIVDKEEDDTLEIFARDIFISQEGWSFLAADFQQIELRLLAHLADDEVLLQIFQKQNDSDIFVELTSQWLGKSISSITSSEREQTKRIVYSVMYGAGKEKLAEYLKISPDNAKAIMNSFLVKFPAVNQFSKKCVEFCQKHGFTSTIFKRKRMIPNIKHPSPPLRAQAERQAVNFCVQGSAADLCKAAMLQIEQSLRNHQHLRARQLYQIHDELLLEVHDDDIKAVQSILKTVMEDSSALCGSVVKLKVPVKVSISVGKTWGHMTAVK</sequence>
<keyword evidence="5" id="KW-0235">DNA replication</keyword>
<name>A0A8B6FT28_MYTGA</name>
<comment type="caution">
    <text evidence="13">The sequence shown here is derived from an EMBL/GenBank/DDBJ whole genome shotgun (WGS) entry which is preliminary data.</text>
</comment>
<proteinExistence type="inferred from homology"/>
<dbReference type="GO" id="GO:0006261">
    <property type="term" value="P:DNA-templated DNA replication"/>
    <property type="evidence" value="ECO:0007669"/>
    <property type="project" value="InterPro"/>
</dbReference>
<dbReference type="GO" id="GO:0006302">
    <property type="term" value="P:double-strand break repair"/>
    <property type="evidence" value="ECO:0007669"/>
    <property type="project" value="TreeGrafter"/>
</dbReference>
<evidence type="ECO:0000256" key="4">
    <source>
        <dbReference type="ARBA" id="ARBA00022695"/>
    </source>
</evidence>
<dbReference type="InterPro" id="IPR002298">
    <property type="entry name" value="DNA_polymerase_A"/>
</dbReference>
<dbReference type="Gene3D" id="1.10.150.20">
    <property type="entry name" value="5' to 3' exonuclease, C-terminal subdomain"/>
    <property type="match status" value="1"/>
</dbReference>
<keyword evidence="4 13" id="KW-0548">Nucleotidyltransferase</keyword>
<evidence type="ECO:0000256" key="2">
    <source>
        <dbReference type="ARBA" id="ARBA00012417"/>
    </source>
</evidence>
<evidence type="ECO:0000256" key="9">
    <source>
        <dbReference type="ARBA" id="ARBA00023204"/>
    </source>
</evidence>
<dbReference type="SMART" id="SM00482">
    <property type="entry name" value="POLAc"/>
    <property type="match status" value="1"/>
</dbReference>
<evidence type="ECO:0000313" key="14">
    <source>
        <dbReference type="Proteomes" id="UP000596742"/>
    </source>
</evidence>
<dbReference type="OrthoDB" id="275278at2759"/>
<dbReference type="Pfam" id="PF00476">
    <property type="entry name" value="DNA_pol_A"/>
    <property type="match status" value="1"/>
</dbReference>
<comment type="similarity">
    <text evidence="1">Belongs to the DNA polymerase type-A family.</text>
</comment>
<dbReference type="GO" id="GO:0003887">
    <property type="term" value="F:DNA-directed DNA polymerase activity"/>
    <property type="evidence" value="ECO:0007669"/>
    <property type="project" value="UniProtKB-KW"/>
</dbReference>
<evidence type="ECO:0000256" key="1">
    <source>
        <dbReference type="ARBA" id="ARBA00007705"/>
    </source>
</evidence>
<dbReference type="Gene3D" id="1.20.1060.10">
    <property type="entry name" value="Taq DNA Polymerase, Chain T, domain 4"/>
    <property type="match status" value="1"/>
</dbReference>
<reference evidence="13" key="1">
    <citation type="submission" date="2018-11" db="EMBL/GenBank/DDBJ databases">
        <authorList>
            <person name="Alioto T."/>
            <person name="Alioto T."/>
        </authorList>
    </citation>
    <scope>NUCLEOTIDE SEQUENCE</scope>
</reference>
<comment type="catalytic activity">
    <reaction evidence="10">
        <text>DNA(n) + a 2'-deoxyribonucleoside 5'-triphosphate = DNA(n+1) + diphosphate</text>
        <dbReference type="Rhea" id="RHEA:22508"/>
        <dbReference type="Rhea" id="RHEA-COMP:17339"/>
        <dbReference type="Rhea" id="RHEA-COMP:17340"/>
        <dbReference type="ChEBI" id="CHEBI:33019"/>
        <dbReference type="ChEBI" id="CHEBI:61560"/>
        <dbReference type="ChEBI" id="CHEBI:173112"/>
        <dbReference type="EC" id="2.7.7.7"/>
    </reaction>
</comment>
<dbReference type="Gene3D" id="3.30.420.10">
    <property type="entry name" value="Ribonuclease H-like superfamily/Ribonuclease H"/>
    <property type="match status" value="1"/>
</dbReference>
<dbReference type="InterPro" id="IPR043502">
    <property type="entry name" value="DNA/RNA_pol_sf"/>
</dbReference>
<evidence type="ECO:0000259" key="12">
    <source>
        <dbReference type="SMART" id="SM00482"/>
    </source>
</evidence>